<evidence type="ECO:0000256" key="1">
    <source>
        <dbReference type="SAM" id="MobiDB-lite"/>
    </source>
</evidence>
<proteinExistence type="predicted"/>
<comment type="caution">
    <text evidence="2">The sequence shown here is derived from an EMBL/GenBank/DDBJ whole genome shotgun (WGS) entry which is preliminary data.</text>
</comment>
<dbReference type="AlphaFoldDB" id="A0A4Y9YFZ8"/>
<sequence length="221" mass="24276">MCSTQASPRSARSRAGTTNLPVIKAGTVLVNYESLTSGPHTAAHEPAKPGAHDGAPTDAVAPVRQKKHLEGKVVKLEDDADVQKLEGELTYLWLGCRESQTRAKGKVHGSSPMYTPSTHMRLTHIHIRVGQGHRDILTPPYNRPCREHQERDTQPRRSCSTGTYRPARHADGCVPRRVAVACRRNPRAACRLGNHAYRGCMQLLTNQPNQARVMASRQVGG</sequence>
<dbReference type="Proteomes" id="UP000298327">
    <property type="component" value="Unassembled WGS sequence"/>
</dbReference>
<organism evidence="2 3">
    <name type="scientific">Dentipellis fragilis</name>
    <dbReference type="NCBI Taxonomy" id="205917"/>
    <lineage>
        <taxon>Eukaryota</taxon>
        <taxon>Fungi</taxon>
        <taxon>Dikarya</taxon>
        <taxon>Basidiomycota</taxon>
        <taxon>Agaricomycotina</taxon>
        <taxon>Agaricomycetes</taxon>
        <taxon>Russulales</taxon>
        <taxon>Hericiaceae</taxon>
        <taxon>Dentipellis</taxon>
    </lineage>
</organism>
<gene>
    <name evidence="2" type="ORF">EVG20_g7399</name>
</gene>
<feature type="compositionally biased region" description="Basic and acidic residues" evidence="1">
    <location>
        <begin position="144"/>
        <end position="155"/>
    </location>
</feature>
<reference evidence="2 3" key="1">
    <citation type="submission" date="2019-02" db="EMBL/GenBank/DDBJ databases">
        <title>Genome sequencing of the rare red list fungi Dentipellis fragilis.</title>
        <authorList>
            <person name="Buettner E."/>
            <person name="Kellner H."/>
        </authorList>
    </citation>
    <scope>NUCLEOTIDE SEQUENCE [LARGE SCALE GENOMIC DNA]</scope>
    <source>
        <strain evidence="2 3">DSM 105465</strain>
    </source>
</reference>
<keyword evidence="3" id="KW-1185">Reference proteome</keyword>
<protein>
    <submittedName>
        <fullName evidence="2">Uncharacterized protein</fullName>
    </submittedName>
</protein>
<evidence type="ECO:0000313" key="2">
    <source>
        <dbReference type="EMBL" id="TFY60487.1"/>
    </source>
</evidence>
<name>A0A4Y9YFZ8_9AGAM</name>
<evidence type="ECO:0000313" key="3">
    <source>
        <dbReference type="Proteomes" id="UP000298327"/>
    </source>
</evidence>
<accession>A0A4Y9YFZ8</accession>
<feature type="region of interest" description="Disordered" evidence="1">
    <location>
        <begin position="141"/>
        <end position="164"/>
    </location>
</feature>
<dbReference type="EMBL" id="SEOQ01000560">
    <property type="protein sequence ID" value="TFY60487.1"/>
    <property type="molecule type" value="Genomic_DNA"/>
</dbReference>
<feature type="region of interest" description="Disordered" evidence="1">
    <location>
        <begin position="37"/>
        <end position="58"/>
    </location>
</feature>
<feature type="compositionally biased region" description="Basic and acidic residues" evidence="1">
    <location>
        <begin position="42"/>
        <end position="51"/>
    </location>
</feature>